<organism evidence="2 3">
    <name type="scientific">Steccherinum ochraceum</name>
    <dbReference type="NCBI Taxonomy" id="92696"/>
    <lineage>
        <taxon>Eukaryota</taxon>
        <taxon>Fungi</taxon>
        <taxon>Dikarya</taxon>
        <taxon>Basidiomycota</taxon>
        <taxon>Agaricomycotina</taxon>
        <taxon>Agaricomycetes</taxon>
        <taxon>Polyporales</taxon>
        <taxon>Steccherinaceae</taxon>
        <taxon>Steccherinum</taxon>
    </lineage>
</organism>
<feature type="region of interest" description="Disordered" evidence="1">
    <location>
        <begin position="9"/>
        <end position="104"/>
    </location>
</feature>
<feature type="non-terminal residue" evidence="2">
    <location>
        <position position="572"/>
    </location>
</feature>
<evidence type="ECO:0000313" key="3">
    <source>
        <dbReference type="Proteomes" id="UP000292702"/>
    </source>
</evidence>
<evidence type="ECO:0000256" key="1">
    <source>
        <dbReference type="SAM" id="MobiDB-lite"/>
    </source>
</evidence>
<feature type="compositionally biased region" description="Low complexity" evidence="1">
    <location>
        <begin position="494"/>
        <end position="513"/>
    </location>
</feature>
<accession>A0A4R0R764</accession>
<gene>
    <name evidence="2" type="ORF">EIP91_007192</name>
</gene>
<protein>
    <submittedName>
        <fullName evidence="2">Uncharacterized protein</fullName>
    </submittedName>
</protein>
<feature type="compositionally biased region" description="Acidic residues" evidence="1">
    <location>
        <begin position="459"/>
        <end position="473"/>
    </location>
</feature>
<proteinExistence type="predicted"/>
<reference evidence="2 3" key="1">
    <citation type="submission" date="2018-11" db="EMBL/GenBank/DDBJ databases">
        <title>Genome assembly of Steccherinum ochraceum LE-BIN_3174, the white-rot fungus of the Steccherinaceae family (The Residual Polyporoid clade, Polyporales, Basidiomycota).</title>
        <authorList>
            <person name="Fedorova T.V."/>
            <person name="Glazunova O.A."/>
            <person name="Landesman E.O."/>
            <person name="Moiseenko K.V."/>
            <person name="Psurtseva N.V."/>
            <person name="Savinova O.S."/>
            <person name="Shakhova N.V."/>
            <person name="Tyazhelova T.V."/>
            <person name="Vasina D.V."/>
        </authorList>
    </citation>
    <scope>NUCLEOTIDE SEQUENCE [LARGE SCALE GENOMIC DNA]</scope>
    <source>
        <strain evidence="2 3">LE-BIN_3174</strain>
    </source>
</reference>
<feature type="compositionally biased region" description="Low complexity" evidence="1">
    <location>
        <begin position="27"/>
        <end position="48"/>
    </location>
</feature>
<dbReference type="OrthoDB" id="3352270at2759"/>
<dbReference type="Proteomes" id="UP000292702">
    <property type="component" value="Unassembled WGS sequence"/>
</dbReference>
<dbReference type="AlphaFoldDB" id="A0A4R0R764"/>
<sequence>MALFLINRLGLPQSRVSPHQPPADGKSAATDSSMDSTDTARAASSSGSKLGSREPAREVASPSPTPSPDRPYHPTRLPGPPSTTTPYYSQVRMSPSVHHPSRSDSYPLRVLHQYQPKPVTRPAIPPPDAAQRAMCHIHALPVELLSRIFLIGWQEDPLPDDILTSQTTFEALVSHVSHRWRDVALHIPVLWSIVHFRTHLHIHRAHTYLARNRHPHLIDVFVDTCAQDEHLPGFTLFRDEFFPVFAVVIPHIARWRSLNLKVRDLQCKAHARSVLSTCGGAPHLETLHLWHVENWGNAERLYTAIGPPPVVVFDQTLPALKHIILTGVNLPWTHSPFLKNLTSVEFALHSDDVRMPYDLWRKMLLESPHLARLALHYSGPRFGAGDWPDVGEKIVLPGLREVDLTNMEPAYLLALFRRLEMPGVKRVRLEFELPDQDWTPFLRYLVERDGEEEQRREDGEDGVADQVDSEEEEGHAGDDDGEALNGGPGSGEQGNTHHTNANANLNGNATPPADTFLPTNDPNNNAAPRRRRRRRRHGGPVFPALEHLAVCAIECTPEAWRRFLQASSPTLE</sequence>
<feature type="compositionally biased region" description="Basic and acidic residues" evidence="1">
    <location>
        <begin position="449"/>
        <end position="458"/>
    </location>
</feature>
<keyword evidence="3" id="KW-1185">Reference proteome</keyword>
<dbReference type="EMBL" id="RWJN01000390">
    <property type="protein sequence ID" value="TCD62233.1"/>
    <property type="molecule type" value="Genomic_DNA"/>
</dbReference>
<comment type="caution">
    <text evidence="2">The sequence shown here is derived from an EMBL/GenBank/DDBJ whole genome shotgun (WGS) entry which is preliminary data.</text>
</comment>
<name>A0A4R0R764_9APHY</name>
<feature type="compositionally biased region" description="Polar residues" evidence="1">
    <location>
        <begin position="517"/>
        <end position="526"/>
    </location>
</feature>
<evidence type="ECO:0000313" key="2">
    <source>
        <dbReference type="EMBL" id="TCD62233.1"/>
    </source>
</evidence>
<feature type="region of interest" description="Disordered" evidence="1">
    <location>
        <begin position="449"/>
        <end position="539"/>
    </location>
</feature>
<feature type="compositionally biased region" description="Basic residues" evidence="1">
    <location>
        <begin position="528"/>
        <end position="538"/>
    </location>
</feature>
<dbReference type="STRING" id="92696.A0A4R0R764"/>